<feature type="region of interest" description="Disordered" evidence="1">
    <location>
        <begin position="176"/>
        <end position="197"/>
    </location>
</feature>
<dbReference type="AlphaFoldDB" id="A0A4Z1FP35"/>
<evidence type="ECO:0000313" key="4">
    <source>
        <dbReference type="Proteomes" id="UP000297910"/>
    </source>
</evidence>
<dbReference type="EMBL" id="PQXI01000095">
    <property type="protein sequence ID" value="TGO24769.1"/>
    <property type="molecule type" value="Genomic_DNA"/>
</dbReference>
<evidence type="ECO:0000313" key="3">
    <source>
        <dbReference type="EMBL" id="TGO24769.1"/>
    </source>
</evidence>
<keyword evidence="2" id="KW-1133">Transmembrane helix</keyword>
<reference evidence="3 4" key="1">
    <citation type="submission" date="2017-12" db="EMBL/GenBank/DDBJ databases">
        <title>Comparative genomics of Botrytis spp.</title>
        <authorList>
            <person name="Valero-Jimenez C.A."/>
            <person name="Tapia P."/>
            <person name="Veloso J."/>
            <person name="Silva-Moreno E."/>
            <person name="Staats M."/>
            <person name="Valdes J.H."/>
            <person name="Van Kan J.A.L."/>
        </authorList>
    </citation>
    <scope>NUCLEOTIDE SEQUENCE [LARGE SCALE GENOMIC DNA]</scope>
    <source>
        <strain evidence="3 4">Bp0003</strain>
    </source>
</reference>
<keyword evidence="2" id="KW-0472">Membrane</keyword>
<feature type="transmembrane region" description="Helical" evidence="2">
    <location>
        <begin position="118"/>
        <end position="137"/>
    </location>
</feature>
<keyword evidence="2" id="KW-0812">Transmembrane</keyword>
<organism evidence="3 4">
    <name type="scientific">Botrytis paeoniae</name>
    <dbReference type="NCBI Taxonomy" id="278948"/>
    <lineage>
        <taxon>Eukaryota</taxon>
        <taxon>Fungi</taxon>
        <taxon>Dikarya</taxon>
        <taxon>Ascomycota</taxon>
        <taxon>Pezizomycotina</taxon>
        <taxon>Leotiomycetes</taxon>
        <taxon>Helotiales</taxon>
        <taxon>Sclerotiniaceae</taxon>
        <taxon>Botrytis</taxon>
    </lineage>
</organism>
<dbReference type="Proteomes" id="UP000297910">
    <property type="component" value="Unassembled WGS sequence"/>
</dbReference>
<proteinExistence type="predicted"/>
<evidence type="ECO:0000256" key="2">
    <source>
        <dbReference type="SAM" id="Phobius"/>
    </source>
</evidence>
<name>A0A4Z1FP35_9HELO</name>
<sequence>MSEAPQAGPSTRGFITFSFCGCLELAEPVRNADSNAVLKMSPITPTKYSFGEHNMGFNTSPVTPSNHSAGDHYGSETPIHFSLADRPTWSIFPATGPLVLPFDEDKPKLQDFTPVQKVLFLWLSAGILVTLVGNANIPLLKMSETCQGILSLVCTRTQVKRVPDIAIVARKEGGKPYPNPLTTSHDGSQSQCSYGRT</sequence>
<keyword evidence="4" id="KW-1185">Reference proteome</keyword>
<feature type="compositionally biased region" description="Polar residues" evidence="1">
    <location>
        <begin position="180"/>
        <end position="197"/>
    </location>
</feature>
<comment type="caution">
    <text evidence="3">The sequence shown here is derived from an EMBL/GenBank/DDBJ whole genome shotgun (WGS) entry which is preliminary data.</text>
</comment>
<protein>
    <submittedName>
        <fullName evidence="3">Uncharacterized protein</fullName>
    </submittedName>
</protein>
<evidence type="ECO:0000256" key="1">
    <source>
        <dbReference type="SAM" id="MobiDB-lite"/>
    </source>
</evidence>
<accession>A0A4Z1FP35</accession>
<gene>
    <name evidence="3" type="ORF">BPAE_0095g00250</name>
</gene>